<organism evidence="4 5">
    <name type="scientific">Blautia hominis</name>
    <dbReference type="NCBI Taxonomy" id="2025493"/>
    <lineage>
        <taxon>Bacteria</taxon>
        <taxon>Bacillati</taxon>
        <taxon>Bacillota</taxon>
        <taxon>Clostridia</taxon>
        <taxon>Lachnospirales</taxon>
        <taxon>Lachnospiraceae</taxon>
        <taxon>Blautia</taxon>
    </lineage>
</organism>
<dbReference type="InterPro" id="IPR041033">
    <property type="entry name" value="SpaA_PFL_dom_1"/>
</dbReference>
<accession>A0ABQ0BG08</accession>
<gene>
    <name evidence="4" type="ORF">K040078D81_44810</name>
</gene>
<evidence type="ECO:0000256" key="2">
    <source>
        <dbReference type="SAM" id="SignalP"/>
    </source>
</evidence>
<dbReference type="EMBL" id="BAABYW010000001">
    <property type="protein sequence ID" value="GAA6410364.1"/>
    <property type="molecule type" value="Genomic_DNA"/>
</dbReference>
<feature type="domain" description="SpaA-like prealbumin fold" evidence="3">
    <location>
        <begin position="492"/>
        <end position="563"/>
    </location>
</feature>
<dbReference type="InterPro" id="IPR013783">
    <property type="entry name" value="Ig-like_fold"/>
</dbReference>
<feature type="compositionally biased region" description="Polar residues" evidence="1">
    <location>
        <begin position="89"/>
        <end position="99"/>
    </location>
</feature>
<dbReference type="Gene3D" id="2.60.40.10">
    <property type="entry name" value="Immunoglobulins"/>
    <property type="match status" value="2"/>
</dbReference>
<feature type="region of interest" description="Disordered" evidence="1">
    <location>
        <begin position="28"/>
        <end position="141"/>
    </location>
</feature>
<evidence type="ECO:0000313" key="4">
    <source>
        <dbReference type="EMBL" id="GAA6410364.1"/>
    </source>
</evidence>
<dbReference type="RefSeq" id="WP_390408726.1">
    <property type="nucleotide sequence ID" value="NZ_BAABYW010000001.1"/>
</dbReference>
<evidence type="ECO:0000259" key="3">
    <source>
        <dbReference type="Pfam" id="PF17802"/>
    </source>
</evidence>
<comment type="caution">
    <text evidence="4">The sequence shown here is derived from an EMBL/GenBank/DDBJ whole genome shotgun (WGS) entry which is preliminary data.</text>
</comment>
<feature type="compositionally biased region" description="Basic and acidic residues" evidence="1">
    <location>
        <begin position="132"/>
        <end position="141"/>
    </location>
</feature>
<keyword evidence="2" id="KW-0732">Signal</keyword>
<feature type="signal peptide" evidence="2">
    <location>
        <begin position="1"/>
        <end position="28"/>
    </location>
</feature>
<protein>
    <recommendedName>
        <fullName evidence="3">SpaA-like prealbumin fold domain-containing protein</fullName>
    </recommendedName>
</protein>
<feature type="compositionally biased region" description="Polar residues" evidence="1">
    <location>
        <begin position="58"/>
        <end position="76"/>
    </location>
</feature>
<feature type="chain" id="PRO_5045905534" description="SpaA-like prealbumin fold domain-containing protein" evidence="2">
    <location>
        <begin position="29"/>
        <end position="865"/>
    </location>
</feature>
<proteinExistence type="predicted"/>
<feature type="domain" description="SpaA-like prealbumin fold" evidence="3">
    <location>
        <begin position="614"/>
        <end position="708"/>
    </location>
</feature>
<dbReference type="Proteomes" id="UP001600943">
    <property type="component" value="Unassembled WGS sequence"/>
</dbReference>
<name>A0ABQ0BG08_9FIRM</name>
<keyword evidence="5" id="KW-1185">Reference proteome</keyword>
<dbReference type="Pfam" id="PF17802">
    <property type="entry name" value="SpaA"/>
    <property type="match status" value="2"/>
</dbReference>
<sequence length="865" mass="95660">MNMPKLKKTILSLLLCTVILSTNISVLGAEPTDPSIFTTDTGTAGSSEEELKIDTDNGQKQQGPEQGSQLQPSLTEGKNDDTSIESENKSPNGEETSSAPEEPGQKDTDAAGGNEHTIETVPPSENADIPDPDPKADEVQDEEWMKRKEEVMDLIAGPEGEIFEMETNPAPAAKYLRSANHSSSLPVTNERYDKFYTDVGTGSALYPQLGMGIKYIKNDNQTPDMDGKWRYVYCTEFKKSSPVDHVMNYTGSWANKKVSYAMYYGAMFWGEPCRWNGYSTGDWRLDYFVTQVAIHILNGEFTYNAAANAINDASGATATEKALAKDRINKLVNDANDGANYTSFTSDGWFDASASASFTITNPSNFSSVTGGYATGYSTPSLKTVYDMDMKEQIKSLTVSAPGSTVQKKDNKTYSAFRLFVTSDQYKSYQLTGKTITAKATVTAPRYWGGAIYSPSSNPTYQNIVLWSYTTAAGNFTKTASFSKSIPKKKFSLNIKKQDAETKAALKGATFSLWSYNGTSYNKKLGNFKDNGDGTYTYSGIDYTTTKDGWFLIKEDKAPAGYSNQYVLENSADITNYDKHGGREIQLTADGFTYDGVPNATIFKDSSLTPEAIIRVMKVDADTGASLTGAEFKVYEWSKADKAYKIKELQTLIYDARLKVYQTKTPVVKTEDNEGKFKVLETKLPNGYKCPWSKEITVTKDGTQTLSYEAPNYHTRNLTINKKIKADEITWAHGNPTFLFTVQGEDINGVSHTYHRSVEFTEDYVTKHSTNGYVTLGTTIVDIPAGNYKIYEEGSILRYILTDATAQTNNITVTKKNLETINGFVKIDADVSADLTAEDGEMTFENHKTHYDKLSHNSMVVNTIK</sequence>
<feature type="compositionally biased region" description="Polar residues" evidence="1">
    <location>
        <begin position="35"/>
        <end position="46"/>
    </location>
</feature>
<evidence type="ECO:0000313" key="5">
    <source>
        <dbReference type="Proteomes" id="UP001600943"/>
    </source>
</evidence>
<reference evidence="4 5" key="1">
    <citation type="submission" date="2024-04" db="EMBL/GenBank/DDBJ databases">
        <title>Defined microbial consortia suppress multidrug-resistant proinflammatory Enterobacteriaceae via ecological control.</title>
        <authorList>
            <person name="Furuichi M."/>
            <person name="Kawaguchi T."/>
            <person name="Pust M."/>
            <person name="Yasuma K."/>
            <person name="Plichta D."/>
            <person name="Hasegawa N."/>
            <person name="Ohya T."/>
            <person name="Bhattarai S."/>
            <person name="Sasajima S."/>
            <person name="Aoto Y."/>
            <person name="Tuganbaev T."/>
            <person name="Yaginuma M."/>
            <person name="Ueda M."/>
            <person name="Okahashi N."/>
            <person name="Amafuji K."/>
            <person name="Kiridooshi Y."/>
            <person name="Sugita K."/>
            <person name="Strazar M."/>
            <person name="Skelly A."/>
            <person name="Suda W."/>
            <person name="Hattori M."/>
            <person name="Nakamoto N."/>
            <person name="Caballero S."/>
            <person name="Norman J."/>
            <person name="Olle B."/>
            <person name="Tanoue T."/>
            <person name="Arita M."/>
            <person name="Bucci V."/>
            <person name="Atarashi K."/>
            <person name="Xavier R."/>
            <person name="Honda K."/>
        </authorList>
    </citation>
    <scope>NUCLEOTIDE SEQUENCE [LARGE SCALE GENOMIC DNA]</scope>
    <source>
        <strain evidence="5">k04-0078-D8-1</strain>
    </source>
</reference>
<evidence type="ECO:0000256" key="1">
    <source>
        <dbReference type="SAM" id="MobiDB-lite"/>
    </source>
</evidence>